<dbReference type="PANTHER" id="PTHR20854">
    <property type="entry name" value="INOSITOL MONOPHOSPHATASE"/>
    <property type="match status" value="1"/>
</dbReference>
<gene>
    <name evidence="5" type="ORF">ACFOZ4_03355</name>
</gene>
<proteinExistence type="predicted"/>
<evidence type="ECO:0000256" key="2">
    <source>
        <dbReference type="ARBA" id="ARBA00013106"/>
    </source>
</evidence>
<keyword evidence="3" id="KW-0479">Metal-binding</keyword>
<evidence type="ECO:0000256" key="3">
    <source>
        <dbReference type="ARBA" id="ARBA00022723"/>
    </source>
</evidence>
<comment type="catalytic activity">
    <reaction evidence="1">
        <text>a myo-inositol phosphate + H2O = myo-inositol + phosphate</text>
        <dbReference type="Rhea" id="RHEA:24056"/>
        <dbReference type="ChEBI" id="CHEBI:15377"/>
        <dbReference type="ChEBI" id="CHEBI:17268"/>
        <dbReference type="ChEBI" id="CHEBI:43474"/>
        <dbReference type="ChEBI" id="CHEBI:84139"/>
        <dbReference type="EC" id="3.1.3.25"/>
    </reaction>
</comment>
<comment type="caution">
    <text evidence="5">The sequence shown here is derived from an EMBL/GenBank/DDBJ whole genome shotgun (WGS) entry which is preliminary data.</text>
</comment>
<dbReference type="EC" id="3.1.3.25" evidence="2"/>
<dbReference type="InterPro" id="IPR000760">
    <property type="entry name" value="Inositol_monophosphatase-like"/>
</dbReference>
<dbReference type="EMBL" id="JBHSAY010000003">
    <property type="protein sequence ID" value="MFC4129635.1"/>
    <property type="molecule type" value="Genomic_DNA"/>
</dbReference>
<dbReference type="Gene3D" id="3.40.190.80">
    <property type="match status" value="1"/>
</dbReference>
<evidence type="ECO:0000256" key="1">
    <source>
        <dbReference type="ARBA" id="ARBA00001033"/>
    </source>
</evidence>
<keyword evidence="6" id="KW-1185">Reference proteome</keyword>
<accession>A0ABV8LH83</accession>
<dbReference type="Gene3D" id="3.30.540.10">
    <property type="entry name" value="Fructose-1,6-Bisphosphatase, subunit A, domain 1"/>
    <property type="match status" value="1"/>
</dbReference>
<evidence type="ECO:0000256" key="4">
    <source>
        <dbReference type="ARBA" id="ARBA00022842"/>
    </source>
</evidence>
<dbReference type="RefSeq" id="WP_253759757.1">
    <property type="nucleotide sequence ID" value="NZ_JAMZDZ010000001.1"/>
</dbReference>
<dbReference type="SUPFAM" id="SSF56655">
    <property type="entry name" value="Carbohydrate phosphatase"/>
    <property type="match status" value="1"/>
</dbReference>
<dbReference type="PROSITE" id="PS00630">
    <property type="entry name" value="IMP_2"/>
    <property type="match status" value="1"/>
</dbReference>
<keyword evidence="4" id="KW-0460">Magnesium</keyword>
<protein>
    <recommendedName>
        <fullName evidence="2">inositol-phosphate phosphatase</fullName>
        <ecNumber evidence="2">3.1.3.25</ecNumber>
    </recommendedName>
</protein>
<organism evidence="5 6">
    <name type="scientific">Hamadaea flava</name>
    <dbReference type="NCBI Taxonomy" id="1742688"/>
    <lineage>
        <taxon>Bacteria</taxon>
        <taxon>Bacillati</taxon>
        <taxon>Actinomycetota</taxon>
        <taxon>Actinomycetes</taxon>
        <taxon>Micromonosporales</taxon>
        <taxon>Micromonosporaceae</taxon>
        <taxon>Hamadaea</taxon>
    </lineage>
</organism>
<sequence>MLEQVETIVREVAEEVVLPKFRSLTAGEIEEKSPGELVTVADRASEVLLAKRLAGLLPGAQIVGEEAVAADPGVLDRLAGDQPVWLIDPVDGTSNFAAGREPFGIMVALVRSGRPVLGVIYEPVPGAMTVAEEGSGTYVDGVRTRMGSEPLTLGELRGGILTRFLPDGVRERVEAGVSGLGAALPGFHCAAHEYREIVTGGEEFAFFWRSLPWDHAAGALIVREAGGVARRFDGTDYVVGDGRTGLLAARDQLSFELLREALVDGLPSHWVTA</sequence>
<dbReference type="InterPro" id="IPR020550">
    <property type="entry name" value="Inositol_monophosphatase_CS"/>
</dbReference>
<evidence type="ECO:0000313" key="6">
    <source>
        <dbReference type="Proteomes" id="UP001595816"/>
    </source>
</evidence>
<dbReference type="Proteomes" id="UP001595816">
    <property type="component" value="Unassembled WGS sequence"/>
</dbReference>
<dbReference type="PANTHER" id="PTHR20854:SF4">
    <property type="entry name" value="INOSITOL-1-MONOPHOSPHATASE-RELATED"/>
    <property type="match status" value="1"/>
</dbReference>
<name>A0ABV8LH83_9ACTN</name>
<dbReference type="PRINTS" id="PR00377">
    <property type="entry name" value="IMPHPHTASES"/>
</dbReference>
<reference evidence="6" key="1">
    <citation type="journal article" date="2019" name="Int. J. Syst. Evol. Microbiol.">
        <title>The Global Catalogue of Microorganisms (GCM) 10K type strain sequencing project: providing services to taxonomists for standard genome sequencing and annotation.</title>
        <authorList>
            <consortium name="The Broad Institute Genomics Platform"/>
            <consortium name="The Broad Institute Genome Sequencing Center for Infectious Disease"/>
            <person name="Wu L."/>
            <person name="Ma J."/>
        </authorList>
    </citation>
    <scope>NUCLEOTIDE SEQUENCE [LARGE SCALE GENOMIC DNA]</scope>
    <source>
        <strain evidence="6">CGMCC 4.7289</strain>
    </source>
</reference>
<evidence type="ECO:0000313" key="5">
    <source>
        <dbReference type="EMBL" id="MFC4129635.1"/>
    </source>
</evidence>
<dbReference type="Pfam" id="PF00459">
    <property type="entry name" value="Inositol_P"/>
    <property type="match status" value="1"/>
</dbReference>